<dbReference type="InterPro" id="IPR041522">
    <property type="entry name" value="CdaR_GGDEF"/>
</dbReference>
<dbReference type="PANTHER" id="PTHR33744">
    <property type="entry name" value="CARBOHYDRATE DIACID REGULATOR"/>
    <property type="match status" value="1"/>
</dbReference>
<reference evidence="5 6" key="1">
    <citation type="submission" date="2018-11" db="EMBL/GenBank/DDBJ databases">
        <title>Gordonia insulae sp. nov., isolated from an island soil.</title>
        <authorList>
            <person name="Kim Y.S."/>
            <person name="Kim S.B."/>
        </authorList>
    </citation>
    <scope>NUCLEOTIDE SEQUENCE [LARGE SCALE GENOMIC DNA]</scope>
    <source>
        <strain evidence="5 6">MMS17-SY073</strain>
    </source>
</reference>
<dbReference type="EMBL" id="CP033972">
    <property type="protein sequence ID" value="AZG45637.1"/>
    <property type="molecule type" value="Genomic_DNA"/>
</dbReference>
<keyword evidence="6" id="KW-1185">Reference proteome</keyword>
<evidence type="ECO:0000313" key="5">
    <source>
        <dbReference type="EMBL" id="AZG45637.1"/>
    </source>
</evidence>
<accession>A0A3G8JKN1</accession>
<evidence type="ECO:0000313" key="6">
    <source>
        <dbReference type="Proteomes" id="UP000271469"/>
    </source>
</evidence>
<dbReference type="InterPro" id="IPR042070">
    <property type="entry name" value="PucR_C-HTH_sf"/>
</dbReference>
<name>A0A3G8JKN1_9ACTN</name>
<dbReference type="InterPro" id="IPR025736">
    <property type="entry name" value="PucR_C-HTH_dom"/>
</dbReference>
<evidence type="ECO:0000256" key="1">
    <source>
        <dbReference type="ARBA" id="ARBA00006754"/>
    </source>
</evidence>
<dbReference type="AlphaFoldDB" id="A0A3G8JKN1"/>
<dbReference type="Gene3D" id="1.10.10.2840">
    <property type="entry name" value="PucR C-terminal helix-turn-helix domain"/>
    <property type="match status" value="1"/>
</dbReference>
<dbReference type="Proteomes" id="UP000271469">
    <property type="component" value="Chromosome"/>
</dbReference>
<feature type="domain" description="CdaR GGDEF-like" evidence="4">
    <location>
        <begin position="202"/>
        <end position="310"/>
    </location>
</feature>
<dbReference type="Pfam" id="PF13556">
    <property type="entry name" value="HTH_30"/>
    <property type="match status" value="1"/>
</dbReference>
<organism evidence="5 6">
    <name type="scientific">Gordonia insulae</name>
    <dbReference type="NCBI Taxonomy" id="2420509"/>
    <lineage>
        <taxon>Bacteria</taxon>
        <taxon>Bacillati</taxon>
        <taxon>Actinomycetota</taxon>
        <taxon>Actinomycetes</taxon>
        <taxon>Mycobacteriales</taxon>
        <taxon>Gordoniaceae</taxon>
        <taxon>Gordonia</taxon>
    </lineage>
</organism>
<dbReference type="Pfam" id="PF14361">
    <property type="entry name" value="RsbRD_N"/>
    <property type="match status" value="1"/>
</dbReference>
<proteinExistence type="inferred from homology"/>
<dbReference type="PANTHER" id="PTHR33744:SF1">
    <property type="entry name" value="DNA-BINDING TRANSCRIPTIONAL ACTIVATOR ADER"/>
    <property type="match status" value="1"/>
</dbReference>
<protein>
    <submittedName>
        <fullName evidence="5">Purine catabolism regulatory protein</fullName>
    </submittedName>
</protein>
<comment type="similarity">
    <text evidence="1">Belongs to the CdaR family.</text>
</comment>
<feature type="domain" description="PucR C-terminal helix-turn-helix" evidence="2">
    <location>
        <begin position="361"/>
        <end position="418"/>
    </location>
</feature>
<dbReference type="KEGG" id="gom:D7316_02233"/>
<evidence type="ECO:0000259" key="2">
    <source>
        <dbReference type="Pfam" id="PF13556"/>
    </source>
</evidence>
<evidence type="ECO:0000259" key="4">
    <source>
        <dbReference type="Pfam" id="PF17853"/>
    </source>
</evidence>
<dbReference type="InterPro" id="IPR051448">
    <property type="entry name" value="CdaR-like_regulators"/>
</dbReference>
<dbReference type="InterPro" id="IPR025751">
    <property type="entry name" value="RsbRD_N_dom"/>
</dbReference>
<evidence type="ECO:0000259" key="3">
    <source>
        <dbReference type="Pfam" id="PF14361"/>
    </source>
</evidence>
<sequence>MGDGHVVLRVVLCTGTMPKWCSSPRRATMSAVAMSTSSSTAAALAADLLDDLPALTEILVERLQKAEESYLESQLLTLEQLSAACTENLSSILTVLAGRGRVRIDVARATGRLKAEQAIPLPALLRAYRLGGQLIWEQMLHGARGVSPVELLDVPGELWAAIDTYSDAAVEGYREAEILLTHADAEARALLVRTVFDDHSDNPTAIIDAMRALGLPERASFVVVGAEGVESRPATASDTAGRLQSRGITSVWDAQPDGYLGLICGRSDSDVEVALTELGTVFEHRVGVSAPFSMPIGIARAVDEARLARRSAPPGDASLSRYESLTLALLLVRSPDTAREVAARTLGPLLCLPDDEREEMLATLEAWFECDGSTAATAGRLHFHRNTVLYRLRKIRDLTGRSVDKPVDATELYLALRAVRLLGDPRS</sequence>
<dbReference type="Pfam" id="PF17853">
    <property type="entry name" value="GGDEF_2"/>
    <property type="match status" value="1"/>
</dbReference>
<gene>
    <name evidence="5" type="primary">pucR_1</name>
    <name evidence="5" type="ORF">D7316_02233</name>
</gene>
<feature type="domain" description="RsbT co-antagonist protein RsbRD N-terminal" evidence="3">
    <location>
        <begin position="53"/>
        <end position="188"/>
    </location>
</feature>